<evidence type="ECO:0000313" key="4">
    <source>
        <dbReference type="Proteomes" id="UP000033109"/>
    </source>
</evidence>
<evidence type="ECO:0000256" key="2">
    <source>
        <dbReference type="SAM" id="SignalP"/>
    </source>
</evidence>
<evidence type="ECO:0000313" key="3">
    <source>
        <dbReference type="EMBL" id="AKD01853.1"/>
    </source>
</evidence>
<evidence type="ECO:0008006" key="5">
    <source>
        <dbReference type="Google" id="ProtNLM"/>
    </source>
</evidence>
<feature type="chain" id="PRO_5002416184" description="Lipoprotein" evidence="2">
    <location>
        <begin position="23"/>
        <end position="207"/>
    </location>
</feature>
<protein>
    <recommendedName>
        <fullName evidence="5">Lipoprotein</fullName>
    </recommendedName>
</protein>
<dbReference type="KEGG" id="pko:PKOR_00165"/>
<organism evidence="3 4">
    <name type="scientific">Pontibacter korlensis</name>
    <dbReference type="NCBI Taxonomy" id="400092"/>
    <lineage>
        <taxon>Bacteria</taxon>
        <taxon>Pseudomonadati</taxon>
        <taxon>Bacteroidota</taxon>
        <taxon>Cytophagia</taxon>
        <taxon>Cytophagales</taxon>
        <taxon>Hymenobacteraceae</taxon>
        <taxon>Pontibacter</taxon>
    </lineage>
</organism>
<name>A0A0E3ZCH6_9BACT</name>
<dbReference type="RefSeq" id="WP_046308559.1">
    <property type="nucleotide sequence ID" value="NZ_CBCSCY010000026.1"/>
</dbReference>
<keyword evidence="4" id="KW-1185">Reference proteome</keyword>
<dbReference type="Proteomes" id="UP000033109">
    <property type="component" value="Chromosome"/>
</dbReference>
<dbReference type="EMBL" id="CP009621">
    <property type="protein sequence ID" value="AKD01853.1"/>
    <property type="molecule type" value="Genomic_DNA"/>
</dbReference>
<reference evidence="3 4" key="1">
    <citation type="journal article" date="2015" name="Sci. Rep.">
        <title>Unraveling adaptation of Pontibacter korlensis to radiation and infertility in desert through complete genome and comparative transcriptomic analysis.</title>
        <authorList>
            <person name="Dai J."/>
            <person name="Dai W."/>
            <person name="Qiu C."/>
            <person name="Yang Z."/>
            <person name="Zhang Y."/>
            <person name="Zhou M."/>
            <person name="Zhang L."/>
            <person name="Fang C."/>
            <person name="Gao Q."/>
            <person name="Yang Q."/>
            <person name="Li X."/>
            <person name="Wang Z."/>
            <person name="Wang Z."/>
            <person name="Jia Z."/>
            <person name="Chen X."/>
        </authorList>
    </citation>
    <scope>NUCLEOTIDE SEQUENCE [LARGE SCALE GENOMIC DNA]</scope>
    <source>
        <strain evidence="3 4">X14-1T</strain>
    </source>
</reference>
<proteinExistence type="predicted"/>
<dbReference type="OrthoDB" id="851070at2"/>
<evidence type="ECO:0000256" key="1">
    <source>
        <dbReference type="SAM" id="MobiDB-lite"/>
    </source>
</evidence>
<accession>A0A0E3ZCH6</accession>
<sequence>MKSKLYLLVLPLCLLACSPQNEEVQDEHVAVGPPAKALDTIAPPPKDAVLTDENDTSPTLPLPPPVMRLLAEKYPGWEKPQIAADALQEAKEHTNSPAVARGDFDGDTRQDVALQLQQGEEIVIVAALQPQEENYKLVELKRDILFNDRGNLSSLYYLYRLAQGENLQNMETNKEFELPHDAVAVGVGGDVTVYHYQNGSFQSMAVP</sequence>
<dbReference type="AlphaFoldDB" id="A0A0E3ZCH6"/>
<dbReference type="PATRIC" id="fig|400092.3.peg.37"/>
<feature type="region of interest" description="Disordered" evidence="1">
    <location>
        <begin position="35"/>
        <end position="63"/>
    </location>
</feature>
<keyword evidence="2" id="KW-0732">Signal</keyword>
<dbReference type="HOGENOM" id="CLU_1325353_0_0_10"/>
<feature type="signal peptide" evidence="2">
    <location>
        <begin position="1"/>
        <end position="22"/>
    </location>
</feature>
<gene>
    <name evidence="3" type="ORF">PKOR_00165</name>
</gene>